<gene>
    <name evidence="2" type="ORF">P153DRAFT_391165</name>
</gene>
<dbReference type="EMBL" id="ML977522">
    <property type="protein sequence ID" value="KAF2123749.1"/>
    <property type="molecule type" value="Genomic_DNA"/>
</dbReference>
<feature type="compositionally biased region" description="Polar residues" evidence="1">
    <location>
        <begin position="306"/>
        <end position="315"/>
    </location>
</feature>
<feature type="compositionally biased region" description="Basic and acidic residues" evidence="1">
    <location>
        <begin position="876"/>
        <end position="891"/>
    </location>
</feature>
<feature type="compositionally biased region" description="Pro residues" evidence="1">
    <location>
        <begin position="528"/>
        <end position="544"/>
    </location>
</feature>
<protein>
    <submittedName>
        <fullName evidence="2">Uncharacterized protein</fullName>
    </submittedName>
</protein>
<dbReference type="Proteomes" id="UP000799771">
    <property type="component" value="Unassembled WGS sequence"/>
</dbReference>
<reference evidence="2" key="1">
    <citation type="journal article" date="2020" name="Stud. Mycol.">
        <title>101 Dothideomycetes genomes: a test case for predicting lifestyles and emergence of pathogens.</title>
        <authorList>
            <person name="Haridas S."/>
            <person name="Albert R."/>
            <person name="Binder M."/>
            <person name="Bloem J."/>
            <person name="Labutti K."/>
            <person name="Salamov A."/>
            <person name="Andreopoulos B."/>
            <person name="Baker S."/>
            <person name="Barry K."/>
            <person name="Bills G."/>
            <person name="Bluhm B."/>
            <person name="Cannon C."/>
            <person name="Castanera R."/>
            <person name="Culley D."/>
            <person name="Daum C."/>
            <person name="Ezra D."/>
            <person name="Gonzalez J."/>
            <person name="Henrissat B."/>
            <person name="Kuo A."/>
            <person name="Liang C."/>
            <person name="Lipzen A."/>
            <person name="Lutzoni F."/>
            <person name="Magnuson J."/>
            <person name="Mondo S."/>
            <person name="Nolan M."/>
            <person name="Ohm R."/>
            <person name="Pangilinan J."/>
            <person name="Park H.-J."/>
            <person name="Ramirez L."/>
            <person name="Alfaro M."/>
            <person name="Sun H."/>
            <person name="Tritt A."/>
            <person name="Yoshinaga Y."/>
            <person name="Zwiers L.-H."/>
            <person name="Turgeon B."/>
            <person name="Goodwin S."/>
            <person name="Spatafora J."/>
            <person name="Crous P."/>
            <person name="Grigoriev I."/>
        </authorList>
    </citation>
    <scope>NUCLEOTIDE SEQUENCE</scope>
    <source>
        <strain evidence="2">CBS 119687</strain>
    </source>
</reference>
<feature type="compositionally biased region" description="Polar residues" evidence="1">
    <location>
        <begin position="705"/>
        <end position="714"/>
    </location>
</feature>
<feature type="compositionally biased region" description="Polar residues" evidence="1">
    <location>
        <begin position="183"/>
        <end position="201"/>
    </location>
</feature>
<feature type="compositionally biased region" description="Polar residues" evidence="1">
    <location>
        <begin position="1"/>
        <end position="15"/>
    </location>
</feature>
<feature type="compositionally biased region" description="Low complexity" evidence="1">
    <location>
        <begin position="317"/>
        <end position="330"/>
    </location>
</feature>
<evidence type="ECO:0000256" key="1">
    <source>
        <dbReference type="SAM" id="MobiDB-lite"/>
    </source>
</evidence>
<name>A0A6A5ZW41_9PLEO</name>
<feature type="compositionally biased region" description="Polar residues" evidence="1">
    <location>
        <begin position="645"/>
        <end position="683"/>
    </location>
</feature>
<evidence type="ECO:0000313" key="3">
    <source>
        <dbReference type="Proteomes" id="UP000799771"/>
    </source>
</evidence>
<feature type="compositionally biased region" description="Basic and acidic residues" evidence="1">
    <location>
        <begin position="605"/>
        <end position="615"/>
    </location>
</feature>
<feature type="compositionally biased region" description="Polar residues" evidence="1">
    <location>
        <begin position="919"/>
        <end position="929"/>
    </location>
</feature>
<organism evidence="2 3">
    <name type="scientific">Dothidotthia symphoricarpi CBS 119687</name>
    <dbReference type="NCBI Taxonomy" id="1392245"/>
    <lineage>
        <taxon>Eukaryota</taxon>
        <taxon>Fungi</taxon>
        <taxon>Dikarya</taxon>
        <taxon>Ascomycota</taxon>
        <taxon>Pezizomycotina</taxon>
        <taxon>Dothideomycetes</taxon>
        <taxon>Pleosporomycetidae</taxon>
        <taxon>Pleosporales</taxon>
        <taxon>Dothidotthiaceae</taxon>
        <taxon>Dothidotthia</taxon>
    </lineage>
</organism>
<dbReference type="RefSeq" id="XP_033518143.1">
    <property type="nucleotide sequence ID" value="XM_033671015.1"/>
</dbReference>
<keyword evidence="3" id="KW-1185">Reference proteome</keyword>
<evidence type="ECO:0000313" key="2">
    <source>
        <dbReference type="EMBL" id="KAF2123749.1"/>
    </source>
</evidence>
<feature type="compositionally biased region" description="Low complexity" evidence="1">
    <location>
        <begin position="118"/>
        <end position="129"/>
    </location>
</feature>
<proteinExistence type="predicted"/>
<feature type="compositionally biased region" description="Polar residues" evidence="1">
    <location>
        <begin position="898"/>
        <end position="910"/>
    </location>
</feature>
<sequence length="1010" mass="110222">MAPVSSGSGQNTRGLRSSRRFLGQHGSRSSPRFSGQEPMLGIPMTSRASRRSRNQTPSPSESAAKLFTQAPIDSNSAPTPYRRRSTQNVSARKTVSSTTSMPPQSPSKTKRTMARANSYPSLRQLPLSRLSDIAEDEPISDSMDSAKPTIGDMALQGRVESPVRHNHSKERRNTSDADDDMTETSNEILSSIETGDPSNSPVFGPKAVIEAPAESSRRHLYKPPAFLDKALHSAKSGQRTLTPMDKIVRRKLRREPRSHARRKEKSHHASGTGRSAGHRAATTPSSNVATSYEHTDVPNPPAQPALTPSSCQSMLVPTPRSRSPTPGPSRVKPNKRQRTDYESESIEEPPTYKGKGKAALSQNTDEYKAALYTVRCKVAEQESTIANQKYIITSKSDLLAVTEEARIRERTEHERYQNNTQNLVQFLESQLASATSQLTTNFAHYQEQLKVHQDQLQTCQVEITRGTLESASMQENHQQQMKQADKMYQDLLKQLEVETSLRARAVEAMNRQADAQVMERNVSQYSMAPPPSPRPDPQPQPQPQPRLEQLPKHGRFTGGSNEDAYRRVGANLDGGRDQSPSAQVPGSWPTVPVPGRSSVQSNVTAREDSDPHFDPNLDQNDPSDSNRNHGQDRQPSQAAGHGTDHGSNLNVNQGQDCVSVSETGHKQVGNSEVHTGRQENCPSNPDVVLEQVYPSTNREPGHLSISETGCSQDAPSKPHTSRQQDDEDTLAVDSSSRSPTHKVSSTPHQVPPSSPRVSSLPKQTADMSSTSTPPTAQRGQTSSMEEKNEQSIAQNISTLSPEHTEDVIFASSSTVVQRDLTSSAREIGLNSLPPSGLENQQDVSSSLLPSLQLNTPINAADLPERAVRFESNQTESRTRRDMSGTHPDFPRVSKPATVAQTRVLPSSDASQAEVHASPLPSSESVNNSLLPPKSIVQTIERSVMPSSSRGEKAVPVPAVHEDTVMSMHDSPGATMSVNPVPAPGVDIREGELSIESIIRMTMGLDLGDHF</sequence>
<feature type="compositionally biased region" description="Polar residues" evidence="1">
    <location>
        <begin position="732"/>
        <end position="748"/>
    </location>
</feature>
<feature type="compositionally biased region" description="Polar residues" evidence="1">
    <location>
        <begin position="282"/>
        <end position="292"/>
    </location>
</feature>
<feature type="region of interest" description="Disordered" evidence="1">
    <location>
        <begin position="156"/>
        <end position="359"/>
    </location>
</feature>
<feature type="compositionally biased region" description="Basic residues" evidence="1">
    <location>
        <begin position="248"/>
        <end position="268"/>
    </location>
</feature>
<feature type="region of interest" description="Disordered" evidence="1">
    <location>
        <begin position="1"/>
        <end position="129"/>
    </location>
</feature>
<dbReference type="AlphaFoldDB" id="A0A6A5ZW41"/>
<feature type="region of interest" description="Disordered" evidence="1">
    <location>
        <begin position="869"/>
        <end position="929"/>
    </location>
</feature>
<accession>A0A6A5ZW41</accession>
<feature type="compositionally biased region" description="Polar residues" evidence="1">
    <location>
        <begin position="765"/>
        <end position="783"/>
    </location>
</feature>
<dbReference type="GeneID" id="54411447"/>
<feature type="region of interest" description="Disordered" evidence="1">
    <location>
        <begin position="523"/>
        <end position="791"/>
    </location>
</feature>